<keyword evidence="2" id="KW-0677">Repeat</keyword>
<accession>A0AAV4WF36</accession>
<dbReference type="SUPFAM" id="SSF51206">
    <property type="entry name" value="cAMP-binding domain-like"/>
    <property type="match status" value="1"/>
</dbReference>
<feature type="domain" description="PDZ" evidence="7">
    <location>
        <begin position="160"/>
        <end position="231"/>
    </location>
</feature>
<evidence type="ECO:0000256" key="5">
    <source>
        <dbReference type="SAM" id="SignalP"/>
    </source>
</evidence>
<evidence type="ECO:0000313" key="9">
    <source>
        <dbReference type="Proteomes" id="UP001054945"/>
    </source>
</evidence>
<dbReference type="AlphaFoldDB" id="A0AAV4WF36"/>
<feature type="compositionally biased region" description="Basic and acidic residues" evidence="4">
    <location>
        <begin position="309"/>
        <end position="322"/>
    </location>
</feature>
<dbReference type="InterPro" id="IPR051844">
    <property type="entry name" value="USH2_Complex_Protein"/>
</dbReference>
<name>A0AAV4WF36_CAEEX</name>
<dbReference type="InterPro" id="IPR001478">
    <property type="entry name" value="PDZ"/>
</dbReference>
<comment type="subcellular location">
    <subcellularLocation>
        <location evidence="1">Cell projection</location>
    </subcellularLocation>
</comment>
<gene>
    <name evidence="8" type="primary">RAPGEF2</name>
    <name evidence="8" type="ORF">CEXT_258531</name>
</gene>
<dbReference type="Gene3D" id="2.30.42.10">
    <property type="match status" value="1"/>
</dbReference>
<dbReference type="InterPro" id="IPR014710">
    <property type="entry name" value="RmlC-like_jellyroll"/>
</dbReference>
<dbReference type="PANTHER" id="PTHR23116">
    <property type="entry name" value="PDZ DOMAIN CONTAINING WHIRLIN AND HARMONIN-RELATED"/>
    <property type="match status" value="1"/>
</dbReference>
<dbReference type="GO" id="GO:0002142">
    <property type="term" value="C:stereocilia ankle link complex"/>
    <property type="evidence" value="ECO:0007669"/>
    <property type="project" value="TreeGrafter"/>
</dbReference>
<sequence length="322" mass="36151">MTLTVRKALCAVMVFAVVEKPGVVVMNDGEELDSWSVIVNGAVEIECSSGEIRELQIGDSFGITPTMEKMYQKGIMRTKVEDCQFGTPERLLMQLVEDNSMDVTYVEDFLLAYRTFINDCMTISNKLLVWFDDPRYRDRKMLGQQRLLNIACATKARTRVITLCRSTREEVLHFSILGGYETGFATFISKVDKGSKAEEVGLKRGDQILEVNGQSFEVMSHVRALELLRGTTHLCITVKSNLLAFKEMLSAPENTTRRCRKASEISILQHDPRSRLSSQVEWHETVGNSPGTMPGSPTSKVNGSNFRSSDGKKESEKKDTQL</sequence>
<dbReference type="PROSITE" id="PS50042">
    <property type="entry name" value="CNMP_BINDING_3"/>
    <property type="match status" value="1"/>
</dbReference>
<keyword evidence="9" id="KW-1185">Reference proteome</keyword>
<evidence type="ECO:0000259" key="6">
    <source>
        <dbReference type="PROSITE" id="PS50042"/>
    </source>
</evidence>
<evidence type="ECO:0000256" key="1">
    <source>
        <dbReference type="ARBA" id="ARBA00004316"/>
    </source>
</evidence>
<feature type="chain" id="PRO_5043775117" evidence="5">
    <location>
        <begin position="17"/>
        <end position="322"/>
    </location>
</feature>
<dbReference type="InterPro" id="IPR018490">
    <property type="entry name" value="cNMP-bd_dom_sf"/>
</dbReference>
<keyword evidence="5" id="KW-0732">Signal</keyword>
<evidence type="ECO:0000256" key="4">
    <source>
        <dbReference type="SAM" id="MobiDB-lite"/>
    </source>
</evidence>
<dbReference type="InterPro" id="IPR000595">
    <property type="entry name" value="cNMP-bd_dom"/>
</dbReference>
<feature type="signal peptide" evidence="5">
    <location>
        <begin position="1"/>
        <end position="16"/>
    </location>
</feature>
<dbReference type="SUPFAM" id="SSF50156">
    <property type="entry name" value="PDZ domain-like"/>
    <property type="match status" value="1"/>
</dbReference>
<dbReference type="Gene3D" id="2.60.120.10">
    <property type="entry name" value="Jelly Rolls"/>
    <property type="match status" value="1"/>
</dbReference>
<dbReference type="CDD" id="cd06755">
    <property type="entry name" value="PDZ_RapGEF2_RapGEF6-like"/>
    <property type="match status" value="1"/>
</dbReference>
<dbReference type="SUPFAM" id="SSF48366">
    <property type="entry name" value="Ras GEF"/>
    <property type="match status" value="1"/>
</dbReference>
<proteinExistence type="predicted"/>
<comment type="caution">
    <text evidence="8">The sequence shown here is derived from an EMBL/GenBank/DDBJ whole genome shotgun (WGS) entry which is preliminary data.</text>
</comment>
<dbReference type="GO" id="GO:0005886">
    <property type="term" value="C:plasma membrane"/>
    <property type="evidence" value="ECO:0007669"/>
    <property type="project" value="TreeGrafter"/>
</dbReference>
<organism evidence="8 9">
    <name type="scientific">Caerostris extrusa</name>
    <name type="common">Bark spider</name>
    <name type="synonym">Caerostris bankana</name>
    <dbReference type="NCBI Taxonomy" id="172846"/>
    <lineage>
        <taxon>Eukaryota</taxon>
        <taxon>Metazoa</taxon>
        <taxon>Ecdysozoa</taxon>
        <taxon>Arthropoda</taxon>
        <taxon>Chelicerata</taxon>
        <taxon>Arachnida</taxon>
        <taxon>Araneae</taxon>
        <taxon>Araneomorphae</taxon>
        <taxon>Entelegynae</taxon>
        <taxon>Araneoidea</taxon>
        <taxon>Araneidae</taxon>
        <taxon>Caerostris</taxon>
    </lineage>
</organism>
<dbReference type="Proteomes" id="UP001054945">
    <property type="component" value="Unassembled WGS sequence"/>
</dbReference>
<keyword evidence="3" id="KW-0966">Cell projection</keyword>
<dbReference type="InterPro" id="IPR036034">
    <property type="entry name" value="PDZ_sf"/>
</dbReference>
<dbReference type="SMART" id="SM00228">
    <property type="entry name" value="PDZ"/>
    <property type="match status" value="1"/>
</dbReference>
<evidence type="ECO:0000256" key="2">
    <source>
        <dbReference type="ARBA" id="ARBA00022737"/>
    </source>
</evidence>
<feature type="domain" description="Cyclic nucleotide-binding" evidence="6">
    <location>
        <begin position="1"/>
        <end position="62"/>
    </location>
</feature>
<dbReference type="PANTHER" id="PTHR23116:SF36">
    <property type="entry name" value="HARMONIN"/>
    <property type="match status" value="1"/>
</dbReference>
<feature type="region of interest" description="Disordered" evidence="4">
    <location>
        <begin position="272"/>
        <end position="322"/>
    </location>
</feature>
<dbReference type="GO" id="GO:0032426">
    <property type="term" value="C:stereocilium tip"/>
    <property type="evidence" value="ECO:0007669"/>
    <property type="project" value="TreeGrafter"/>
</dbReference>
<protein>
    <submittedName>
        <fullName evidence="8">Uncharacterized protein</fullName>
    </submittedName>
</protein>
<dbReference type="EMBL" id="BPLR01016066">
    <property type="protein sequence ID" value="GIY80978.1"/>
    <property type="molecule type" value="Genomic_DNA"/>
</dbReference>
<evidence type="ECO:0000259" key="7">
    <source>
        <dbReference type="PROSITE" id="PS50106"/>
    </source>
</evidence>
<dbReference type="InterPro" id="IPR023578">
    <property type="entry name" value="Ras_GEF_dom_sf"/>
</dbReference>
<evidence type="ECO:0000313" key="8">
    <source>
        <dbReference type="EMBL" id="GIY80978.1"/>
    </source>
</evidence>
<dbReference type="PROSITE" id="PS50106">
    <property type="entry name" value="PDZ"/>
    <property type="match status" value="1"/>
</dbReference>
<reference evidence="8 9" key="1">
    <citation type="submission" date="2021-06" db="EMBL/GenBank/DDBJ databases">
        <title>Caerostris extrusa draft genome.</title>
        <authorList>
            <person name="Kono N."/>
            <person name="Arakawa K."/>
        </authorList>
    </citation>
    <scope>NUCLEOTIDE SEQUENCE [LARGE SCALE GENOMIC DNA]</scope>
</reference>
<feature type="compositionally biased region" description="Polar residues" evidence="4">
    <location>
        <begin position="275"/>
        <end position="307"/>
    </location>
</feature>
<dbReference type="Pfam" id="PF00595">
    <property type="entry name" value="PDZ"/>
    <property type="match status" value="1"/>
</dbReference>
<evidence type="ECO:0000256" key="3">
    <source>
        <dbReference type="ARBA" id="ARBA00023273"/>
    </source>
</evidence>
<dbReference type="GO" id="GO:0005929">
    <property type="term" value="C:cilium"/>
    <property type="evidence" value="ECO:0007669"/>
    <property type="project" value="TreeGrafter"/>
</dbReference>